<dbReference type="Pfam" id="PF19459">
    <property type="entry name" value="DUF5996"/>
    <property type="match status" value="1"/>
</dbReference>
<organism evidence="1 2">
    <name type="scientific">Bradymonas sediminis</name>
    <dbReference type="NCBI Taxonomy" id="1548548"/>
    <lineage>
        <taxon>Bacteria</taxon>
        <taxon>Deltaproteobacteria</taxon>
        <taxon>Bradymonadales</taxon>
        <taxon>Bradymonadaceae</taxon>
        <taxon>Bradymonas</taxon>
    </lineage>
</organism>
<dbReference type="KEGG" id="bsed:DN745_05070"/>
<name>A0A2Z4FI76_9DELT</name>
<proteinExistence type="predicted"/>
<evidence type="ECO:0000313" key="1">
    <source>
        <dbReference type="EMBL" id="AWV88741.1"/>
    </source>
</evidence>
<protein>
    <submittedName>
        <fullName evidence="1">Uncharacterized protein</fullName>
    </submittedName>
</protein>
<dbReference type="Proteomes" id="UP000249799">
    <property type="component" value="Chromosome"/>
</dbReference>
<dbReference type="RefSeq" id="WP_111332718.1">
    <property type="nucleotide sequence ID" value="NZ_CP030032.1"/>
</dbReference>
<keyword evidence="2" id="KW-1185">Reference proteome</keyword>
<sequence>MAHREVSAGISAEQWPELPLAQWKDTYATLHMWTQIVGKIRLACTPKINHWWNSTYYITPRGMTTSTMYRDGGAFQIDFDFIDHLLRFETSSGRRADIELTSKTTATFYREVMETLDALGIEVEIWPHPVEIEDPIPFAEDEQHATYIPEHAHRFWQVLLASEQVFQEVRAGFVGKSSPVHFFWGSFDLALTRFSLREAPPHPGGVPNMADWVTREAYSHECSSCGFWPGTEGGLAEPAYYSYAYPEPDGFKDYPVRPRHAFYSEELGEFVLLYKDLRRCADPAAVLRQFLESTYEAAATCGAWPRDLLEPEDPSRSLRA</sequence>
<reference evidence="1 2" key="1">
    <citation type="submission" date="2018-06" db="EMBL/GenBank/DDBJ databases">
        <title>Lujinxingia sediminis gen. nov. sp. nov., a new facultative anaerobic member of the class Deltaproteobacteria, and proposal of Lujinxingaceae fam. nov.</title>
        <authorList>
            <person name="Guo L.-Y."/>
            <person name="Li C.-M."/>
            <person name="Wang S."/>
            <person name="Du Z.-J."/>
        </authorList>
    </citation>
    <scope>NUCLEOTIDE SEQUENCE [LARGE SCALE GENOMIC DNA]</scope>
    <source>
        <strain evidence="1 2">FA350</strain>
    </source>
</reference>
<evidence type="ECO:0000313" key="2">
    <source>
        <dbReference type="Proteomes" id="UP000249799"/>
    </source>
</evidence>
<dbReference type="OrthoDB" id="9800945at2"/>
<gene>
    <name evidence="1" type="ORF">DN745_05070</name>
</gene>
<dbReference type="AlphaFoldDB" id="A0A2Z4FI76"/>
<dbReference type="InterPro" id="IPR046038">
    <property type="entry name" value="DUF5996"/>
</dbReference>
<accession>A0A2Z4FI76</accession>
<dbReference type="EMBL" id="CP030032">
    <property type="protein sequence ID" value="AWV88741.1"/>
    <property type="molecule type" value="Genomic_DNA"/>
</dbReference>